<evidence type="ECO:0000313" key="2">
    <source>
        <dbReference type="Proteomes" id="UP000237717"/>
    </source>
</evidence>
<organism evidence="1 2">
    <name type="scientific">Agrobacterium tumefaciens</name>
    <dbReference type="NCBI Taxonomy" id="358"/>
    <lineage>
        <taxon>Bacteria</taxon>
        <taxon>Pseudomonadati</taxon>
        <taxon>Pseudomonadota</taxon>
        <taxon>Alphaproteobacteria</taxon>
        <taxon>Hyphomicrobiales</taxon>
        <taxon>Rhizobiaceae</taxon>
        <taxon>Rhizobium/Agrobacterium group</taxon>
        <taxon>Agrobacterium</taxon>
        <taxon>Agrobacterium tumefaciens complex</taxon>
    </lineage>
</organism>
<name>A0A2L2LBH8_AGRTU</name>
<accession>A0A2L2LBH8</accession>
<gene>
    <name evidence="1" type="ORF">At1D1609_15340</name>
</gene>
<dbReference type="AlphaFoldDB" id="A0A2L2LBH8"/>
<dbReference type="Proteomes" id="UP000237717">
    <property type="component" value="Chromosome I"/>
</dbReference>
<protein>
    <recommendedName>
        <fullName evidence="3">Phage portal protein</fullName>
    </recommendedName>
</protein>
<dbReference type="RefSeq" id="WP_104679393.1">
    <property type="nucleotide sequence ID" value="NZ_CP026924.1"/>
</dbReference>
<sequence>MWNLFKTKETRAVSSSDHFLGEFLGARWQPRADIEKASGHAVAHRCIQLIAEQLAAVPLKVYRRTDDGGREAASDHALYPVLKDTFSPLLTAFEGREWMNVSALMYGNAYARIERNGRSQITALHPIPSPSVTVERLSTGRLRYKVALANGGTETYTQDEILHVRYRTKDGVLGLSPIQIASPTFGLALAQQDTAGTAAENAFRPAGALVFPEKLGGAGKDEAIKKFKDRFVGQLKANEVMVLDGGAKFETFQFNSRDSEFLESRKLSNLDICRVYGVPPSAVGITDDATYSNIGEESRALVTRVLAPWAKRIESVYNVTLLSPEARKTHYIEHDLSGLLRGDLATRYAAYKIGREAGFLSVDEIRGFENMSKVPGGDTYMEPLNMARLGVSQNAQASEVQQ</sequence>
<dbReference type="Gene3D" id="3.40.140.120">
    <property type="match status" value="1"/>
</dbReference>
<dbReference type="Gene3D" id="3.30.1120.70">
    <property type="match status" value="1"/>
</dbReference>
<dbReference type="Pfam" id="PF04860">
    <property type="entry name" value="Phage_portal"/>
    <property type="match status" value="1"/>
</dbReference>
<reference evidence="1 2" key="1">
    <citation type="submission" date="2018-02" db="EMBL/GenBank/DDBJ databases">
        <title>Complete genome sequence of Agrobacterium tumefaciens 1D1609.</title>
        <authorList>
            <person name="Cho S.-T."/>
            <person name="Haryono M."/>
            <person name="Chang H.-H."/>
            <person name="Santos M.N."/>
            <person name="Lai E.-M."/>
            <person name="Kuo C.-H."/>
        </authorList>
    </citation>
    <scope>NUCLEOTIDE SEQUENCE [LARGE SCALE GENOMIC DNA]</scope>
    <source>
        <strain evidence="1 2">1D1609</strain>
    </source>
</reference>
<evidence type="ECO:0000313" key="1">
    <source>
        <dbReference type="EMBL" id="AVH41588.1"/>
    </source>
</evidence>
<dbReference type="NCBIfam" id="TIGR01537">
    <property type="entry name" value="portal_HK97"/>
    <property type="match status" value="1"/>
</dbReference>
<dbReference type="InterPro" id="IPR006944">
    <property type="entry name" value="Phage/GTA_portal"/>
</dbReference>
<proteinExistence type="predicted"/>
<evidence type="ECO:0008006" key="3">
    <source>
        <dbReference type="Google" id="ProtNLM"/>
    </source>
</evidence>
<dbReference type="Gene3D" id="1.20.1270.210">
    <property type="match status" value="1"/>
</dbReference>
<dbReference type="InterPro" id="IPR006427">
    <property type="entry name" value="Portal_HK97"/>
</dbReference>
<dbReference type="EMBL" id="CP026924">
    <property type="protein sequence ID" value="AVH41588.1"/>
    <property type="molecule type" value="Genomic_DNA"/>
</dbReference>